<dbReference type="Proteomes" id="UP000638263">
    <property type="component" value="Unassembled WGS sequence"/>
</dbReference>
<accession>A0A917VYB6</accession>
<organism evidence="1 2">
    <name type="scientific">Nocardia jinanensis</name>
    <dbReference type="NCBI Taxonomy" id="382504"/>
    <lineage>
        <taxon>Bacteria</taxon>
        <taxon>Bacillati</taxon>
        <taxon>Actinomycetota</taxon>
        <taxon>Actinomycetes</taxon>
        <taxon>Mycobacteriales</taxon>
        <taxon>Nocardiaceae</taxon>
        <taxon>Nocardia</taxon>
    </lineage>
</organism>
<keyword evidence="2" id="KW-1185">Reference proteome</keyword>
<proteinExistence type="predicted"/>
<evidence type="ECO:0000313" key="2">
    <source>
        <dbReference type="Proteomes" id="UP000638263"/>
    </source>
</evidence>
<sequence length="83" mass="9462">MHERRTSGRPPTNLAMAGTMRLLHDEYRTDIETLRRVAAGIRALPGPPREPSGDDFARLRAEFDCVVARLRAAGYKELDRARW</sequence>
<comment type="caution">
    <text evidence="1">The sequence shown here is derived from an EMBL/GenBank/DDBJ whole genome shotgun (WGS) entry which is preliminary data.</text>
</comment>
<dbReference type="EMBL" id="BMMH01000018">
    <property type="protein sequence ID" value="GGL36346.1"/>
    <property type="molecule type" value="Genomic_DNA"/>
</dbReference>
<gene>
    <name evidence="1" type="ORF">GCM10011588_58950</name>
</gene>
<name>A0A917VYB6_9NOCA</name>
<protein>
    <submittedName>
        <fullName evidence="1">Uncharacterized protein</fullName>
    </submittedName>
</protein>
<dbReference type="AlphaFoldDB" id="A0A917VYB6"/>
<reference evidence="1" key="1">
    <citation type="journal article" date="2014" name="Int. J. Syst. Evol. Microbiol.">
        <title>Complete genome sequence of Corynebacterium casei LMG S-19264T (=DSM 44701T), isolated from a smear-ripened cheese.</title>
        <authorList>
            <consortium name="US DOE Joint Genome Institute (JGI-PGF)"/>
            <person name="Walter F."/>
            <person name="Albersmeier A."/>
            <person name="Kalinowski J."/>
            <person name="Ruckert C."/>
        </authorList>
    </citation>
    <scope>NUCLEOTIDE SEQUENCE</scope>
    <source>
        <strain evidence="1">CGMCC 4.3508</strain>
    </source>
</reference>
<evidence type="ECO:0000313" key="1">
    <source>
        <dbReference type="EMBL" id="GGL36346.1"/>
    </source>
</evidence>
<dbReference type="RefSeq" id="WP_156426178.1">
    <property type="nucleotide sequence ID" value="NZ_BMMH01000018.1"/>
</dbReference>
<reference evidence="1" key="2">
    <citation type="submission" date="2020-09" db="EMBL/GenBank/DDBJ databases">
        <authorList>
            <person name="Sun Q."/>
            <person name="Zhou Y."/>
        </authorList>
    </citation>
    <scope>NUCLEOTIDE SEQUENCE</scope>
    <source>
        <strain evidence="1">CGMCC 4.3508</strain>
    </source>
</reference>